<dbReference type="InterPro" id="IPR058922">
    <property type="entry name" value="WHD_DRP"/>
</dbReference>
<sequence>MDCLSPILDIGTRLWDCSAGHVAYIHRLEDNLCKLRDESEALDLRRRDVRRRVEAAEQHPRIRRTEGVEQWLTFAETMVGEVNIIVQQGDEELQKKCVGDCCPRHLKSTYKIGKRVIKRIDSVTELLRKAEPFYSDSAIVLRLPRKRLLMPEWPLENTVGLDSAVEKVWEAIENETVRIIRLCGQGGVGKTTLLKKVCNEFHRRSHDFDAVIWAMVPIEEGYIEKVQEVIRKKLDIPDDLWNQCSGEDEKGAQIFRVLKGKKFVVLLDNVWEPFDLIRLGIQLWGDHSQSKVIFTARSLRFYLNFRIKAHVTIEVKCLPPEQALKLFRMTVGESVLNNDPDLSELANTFARKCRGLPLALLTYAGAMAGLENPREWRHTIELLHTHPSEIAGMGGHVFPLLKFSYDNLKEAKDQNCFLYCSLFPEDYNIRIDELIDLWVGEGFLDGSNPCDHGGFMVEALKSAYLLETDESKQCVRMHDIIRHMALWLARDHGRKKNKVLVAKSGRLTDRELRKWEEANWISLFGCISTKVNISHSPSCPYLTTLLLRDGELKSFPGGFFDSMPALKVLDLSGNRNLVELPSNIGNAKTLKYLNLSFTRLEKLPTDLGNLRNLSCFLLDYTANLKWIPKEVISNLLLLQVYSKINGVNEYFSSVESLPYDEIDFLEALESLNHMNKIGITIFCAPSLEKTFESPVLRNCIRKLTVMKCSGLISLHFTEEVNNLERLEIFRCSSLREFKISGQCKLHNLSKVCIGICPLLLNLNSLAYARNLEILKIFDCEALKQVTSEEMSFPRLKTISLTVLKSLKHICPSSKCFPSLLEIEVSKCPLLRLLPFDLESANILQKIIGETEWWDGLIWDDEAVKDVCRLKFVSTPFDLIQNLNTLPPIVPDLLCFRPAPPPPNAPCPAPPRMVPRPKDPCPTHPPMVPPVILLQDMDLVKVIGKGYSTTVQLVQHKWTGQLFALKIIEMDIEESVRRQIARKWRSIQSSRCPYVVAHYWSSYKNGVISIVLEYMNGGSLADFLRRVKSIPEPYLAAICKQVLKGLIYLHHEVHVIHRDIKPSKLLINHRGEVKITDFGESAELISYSGLANTFVGTYNYMSPERIDGGSYGVDADIWSLGLVLLECATGKFPYSPPEQAEEWASFYDLMECIVEGPAPCAPSNQFSSEFCSFISACLQKDPKERKSAQELLELPFAKMYDDDVGVDLSSYFSSAGSPLATP</sequence>
<dbReference type="Gene3D" id="1.10.10.10">
    <property type="entry name" value="Winged helix-like DNA-binding domain superfamily/Winged helix DNA-binding domain"/>
    <property type="match status" value="1"/>
</dbReference>
<dbReference type="Gene3D" id="3.30.200.20">
    <property type="entry name" value="Phosphorylase Kinase, domain 1"/>
    <property type="match status" value="1"/>
</dbReference>
<protein>
    <recommendedName>
        <fullName evidence="9">mitogen-activated protein kinase kinase</fullName>
        <ecNumber evidence="9">2.7.12.2</ecNumber>
    </recommendedName>
</protein>
<feature type="domain" description="Protein kinase" evidence="10">
    <location>
        <begin position="936"/>
        <end position="1196"/>
    </location>
</feature>
<name>A0ABR2PSQ4_9ROSI</name>
<dbReference type="Gene3D" id="1.10.510.10">
    <property type="entry name" value="Transferase(Phosphotransferase) domain 1"/>
    <property type="match status" value="1"/>
</dbReference>
<evidence type="ECO:0000256" key="5">
    <source>
        <dbReference type="ARBA" id="ARBA00022777"/>
    </source>
</evidence>
<keyword evidence="1" id="KW-0723">Serine/threonine-protein kinase</keyword>
<dbReference type="InterPro" id="IPR011009">
    <property type="entry name" value="Kinase-like_dom_sf"/>
</dbReference>
<evidence type="ECO:0000256" key="2">
    <source>
        <dbReference type="ARBA" id="ARBA00022679"/>
    </source>
</evidence>
<dbReference type="SUPFAM" id="SSF52058">
    <property type="entry name" value="L domain-like"/>
    <property type="match status" value="1"/>
</dbReference>
<dbReference type="InterPro" id="IPR027417">
    <property type="entry name" value="P-loop_NTPase"/>
</dbReference>
<proteinExistence type="inferred from homology"/>
<evidence type="ECO:0000256" key="1">
    <source>
        <dbReference type="ARBA" id="ARBA00022527"/>
    </source>
</evidence>
<dbReference type="Pfam" id="PF23598">
    <property type="entry name" value="LRR_14"/>
    <property type="match status" value="1"/>
</dbReference>
<comment type="caution">
    <text evidence="11">The sequence shown here is derived from an EMBL/GenBank/DDBJ whole genome shotgun (WGS) entry which is preliminary data.</text>
</comment>
<dbReference type="PANTHER" id="PTHR48013:SF32">
    <property type="entry name" value="MITOGEN-ACTIVATED PROTEIN KINASE KINASE 2-LIKE"/>
    <property type="match status" value="1"/>
</dbReference>
<organism evidence="11 12">
    <name type="scientific">Hibiscus sabdariffa</name>
    <name type="common">roselle</name>
    <dbReference type="NCBI Taxonomy" id="183260"/>
    <lineage>
        <taxon>Eukaryota</taxon>
        <taxon>Viridiplantae</taxon>
        <taxon>Streptophyta</taxon>
        <taxon>Embryophyta</taxon>
        <taxon>Tracheophyta</taxon>
        <taxon>Spermatophyta</taxon>
        <taxon>Magnoliopsida</taxon>
        <taxon>eudicotyledons</taxon>
        <taxon>Gunneridae</taxon>
        <taxon>Pentapetalae</taxon>
        <taxon>rosids</taxon>
        <taxon>malvids</taxon>
        <taxon>Malvales</taxon>
        <taxon>Malvaceae</taxon>
        <taxon>Malvoideae</taxon>
        <taxon>Hibiscus</taxon>
    </lineage>
</organism>
<evidence type="ECO:0000313" key="12">
    <source>
        <dbReference type="Proteomes" id="UP001396334"/>
    </source>
</evidence>
<keyword evidence="2" id="KW-0808">Transferase</keyword>
<evidence type="ECO:0000256" key="3">
    <source>
        <dbReference type="ARBA" id="ARBA00022737"/>
    </source>
</evidence>
<gene>
    <name evidence="11" type="ORF">V6N11_062486</name>
</gene>
<evidence type="ECO:0000313" key="11">
    <source>
        <dbReference type="EMBL" id="KAK8991475.1"/>
    </source>
</evidence>
<dbReference type="PANTHER" id="PTHR48013">
    <property type="entry name" value="DUAL SPECIFICITY MITOGEN-ACTIVATED PROTEIN KINASE KINASE 5-RELATED"/>
    <property type="match status" value="1"/>
</dbReference>
<dbReference type="EC" id="2.7.12.2" evidence="9"/>
<evidence type="ECO:0000259" key="10">
    <source>
        <dbReference type="PROSITE" id="PS50011"/>
    </source>
</evidence>
<dbReference type="InterPro" id="IPR032675">
    <property type="entry name" value="LRR_dom_sf"/>
</dbReference>
<dbReference type="SUPFAM" id="SSF52540">
    <property type="entry name" value="P-loop containing nucleoside triphosphate hydrolases"/>
    <property type="match status" value="1"/>
</dbReference>
<comment type="similarity">
    <text evidence="8">Belongs to the protein kinase superfamily. STE Ser/Thr protein kinase family. MAP kinase kinase subfamily.</text>
</comment>
<dbReference type="SUPFAM" id="SSF56112">
    <property type="entry name" value="Protein kinase-like (PK-like)"/>
    <property type="match status" value="1"/>
</dbReference>
<dbReference type="InterPro" id="IPR002182">
    <property type="entry name" value="NB-ARC"/>
</dbReference>
<dbReference type="PROSITE" id="PS50011">
    <property type="entry name" value="PROTEIN_KINASE_DOM"/>
    <property type="match status" value="1"/>
</dbReference>
<dbReference type="Gene3D" id="3.40.50.300">
    <property type="entry name" value="P-loop containing nucleotide triphosphate hydrolases"/>
    <property type="match status" value="1"/>
</dbReference>
<keyword evidence="3" id="KW-0677">Repeat</keyword>
<accession>A0ABR2PSQ4</accession>
<dbReference type="Gene3D" id="3.80.10.10">
    <property type="entry name" value="Ribonuclease Inhibitor"/>
    <property type="match status" value="1"/>
</dbReference>
<keyword evidence="7" id="KW-0067">ATP-binding</keyword>
<evidence type="ECO:0000256" key="6">
    <source>
        <dbReference type="ARBA" id="ARBA00022821"/>
    </source>
</evidence>
<keyword evidence="12" id="KW-1185">Reference proteome</keyword>
<dbReference type="Pfam" id="PF00931">
    <property type="entry name" value="NB-ARC"/>
    <property type="match status" value="1"/>
</dbReference>
<dbReference type="InterPro" id="IPR000719">
    <property type="entry name" value="Prot_kinase_dom"/>
</dbReference>
<keyword evidence="4" id="KW-0547">Nucleotide-binding</keyword>
<dbReference type="CDD" id="cd06623">
    <property type="entry name" value="PKc_MAPKK_plant_like"/>
    <property type="match status" value="1"/>
</dbReference>
<keyword evidence="5" id="KW-0418">Kinase</keyword>
<evidence type="ECO:0000256" key="7">
    <source>
        <dbReference type="ARBA" id="ARBA00022840"/>
    </source>
</evidence>
<dbReference type="Gene3D" id="1.10.8.430">
    <property type="entry name" value="Helical domain of apoptotic protease-activating factors"/>
    <property type="match status" value="1"/>
</dbReference>
<evidence type="ECO:0000256" key="9">
    <source>
        <dbReference type="ARBA" id="ARBA00038999"/>
    </source>
</evidence>
<dbReference type="InterPro" id="IPR055414">
    <property type="entry name" value="LRR_R13L4/SHOC2-like"/>
</dbReference>
<dbReference type="InterPro" id="IPR042197">
    <property type="entry name" value="Apaf_helical"/>
</dbReference>
<dbReference type="Pfam" id="PF23559">
    <property type="entry name" value="WHD_DRP"/>
    <property type="match status" value="1"/>
</dbReference>
<dbReference type="Pfam" id="PF00069">
    <property type="entry name" value="Pkinase"/>
    <property type="match status" value="1"/>
</dbReference>
<dbReference type="EMBL" id="JBBPBN010000052">
    <property type="protein sequence ID" value="KAK8991475.1"/>
    <property type="molecule type" value="Genomic_DNA"/>
</dbReference>
<evidence type="ECO:0000256" key="4">
    <source>
        <dbReference type="ARBA" id="ARBA00022741"/>
    </source>
</evidence>
<reference evidence="11 12" key="1">
    <citation type="journal article" date="2024" name="G3 (Bethesda)">
        <title>Genome assembly of Hibiscus sabdariffa L. provides insights into metabolisms of medicinal natural products.</title>
        <authorList>
            <person name="Kim T."/>
        </authorList>
    </citation>
    <scope>NUCLEOTIDE SEQUENCE [LARGE SCALE GENOMIC DNA]</scope>
    <source>
        <strain evidence="11">TK-2024</strain>
        <tissue evidence="11">Old leaves</tissue>
    </source>
</reference>
<dbReference type="PRINTS" id="PR00364">
    <property type="entry name" value="DISEASERSIST"/>
</dbReference>
<dbReference type="Proteomes" id="UP001396334">
    <property type="component" value="Unassembled WGS sequence"/>
</dbReference>
<dbReference type="InterPro" id="IPR036388">
    <property type="entry name" value="WH-like_DNA-bd_sf"/>
</dbReference>
<evidence type="ECO:0000256" key="8">
    <source>
        <dbReference type="ARBA" id="ARBA00038035"/>
    </source>
</evidence>
<keyword evidence="6" id="KW-0611">Plant defense</keyword>